<name>A0ABP7W583_9ACTN</name>
<protein>
    <recommendedName>
        <fullName evidence="3">DUF5753 domain-containing protein</fullName>
    </recommendedName>
</protein>
<sequence length="80" mass="9221">MRRHPVQVRGYLHCRRDVDLTEELQHRVVLVPVDTQMPAERRRNLLHDDIASNLLTYGGCSNPVPALQVTLDRANLSMFD</sequence>
<comment type="caution">
    <text evidence="1">The sequence shown here is derived from an EMBL/GenBank/DDBJ whole genome shotgun (WGS) entry which is preliminary data.</text>
</comment>
<reference evidence="2" key="1">
    <citation type="journal article" date="2019" name="Int. J. Syst. Evol. Microbiol.">
        <title>The Global Catalogue of Microorganisms (GCM) 10K type strain sequencing project: providing services to taxonomists for standard genome sequencing and annotation.</title>
        <authorList>
            <consortium name="The Broad Institute Genomics Platform"/>
            <consortium name="The Broad Institute Genome Sequencing Center for Infectious Disease"/>
            <person name="Wu L."/>
            <person name="Ma J."/>
        </authorList>
    </citation>
    <scope>NUCLEOTIDE SEQUENCE [LARGE SCALE GENOMIC DNA]</scope>
    <source>
        <strain evidence="2">JCM 16925</strain>
    </source>
</reference>
<keyword evidence="2" id="KW-1185">Reference proteome</keyword>
<dbReference type="Proteomes" id="UP001499984">
    <property type="component" value="Unassembled WGS sequence"/>
</dbReference>
<evidence type="ECO:0000313" key="1">
    <source>
        <dbReference type="EMBL" id="GAA4081334.1"/>
    </source>
</evidence>
<evidence type="ECO:0000313" key="2">
    <source>
        <dbReference type="Proteomes" id="UP001499984"/>
    </source>
</evidence>
<gene>
    <name evidence="1" type="ORF">GCM10022233_72580</name>
</gene>
<dbReference type="EMBL" id="BAAAZY010000024">
    <property type="protein sequence ID" value="GAA4081334.1"/>
    <property type="molecule type" value="Genomic_DNA"/>
</dbReference>
<organism evidence="1 2">
    <name type="scientific">Streptomyces shaanxiensis</name>
    <dbReference type="NCBI Taxonomy" id="653357"/>
    <lineage>
        <taxon>Bacteria</taxon>
        <taxon>Bacillati</taxon>
        <taxon>Actinomycetota</taxon>
        <taxon>Actinomycetes</taxon>
        <taxon>Kitasatosporales</taxon>
        <taxon>Streptomycetaceae</taxon>
        <taxon>Streptomyces</taxon>
    </lineage>
</organism>
<accession>A0ABP7W583</accession>
<proteinExistence type="predicted"/>
<evidence type="ECO:0008006" key="3">
    <source>
        <dbReference type="Google" id="ProtNLM"/>
    </source>
</evidence>